<name>A0ABQ8FC13_9FUNG</name>
<evidence type="ECO:0000313" key="3">
    <source>
        <dbReference type="Proteomes" id="UP001648503"/>
    </source>
</evidence>
<reference evidence="2 3" key="1">
    <citation type="submission" date="2021-02" db="EMBL/GenBank/DDBJ databases">
        <title>Variation within the Batrachochytrium salamandrivorans European outbreak.</title>
        <authorList>
            <person name="Kelly M."/>
            <person name="Pasmans F."/>
            <person name="Shea T.P."/>
            <person name="Munoz J.F."/>
            <person name="Carranza S."/>
            <person name="Cuomo C.A."/>
            <person name="Martel A."/>
        </authorList>
    </citation>
    <scope>NUCLEOTIDE SEQUENCE [LARGE SCALE GENOMIC DNA]</scope>
    <source>
        <strain evidence="2 3">AMFP18/2</strain>
    </source>
</reference>
<evidence type="ECO:0008006" key="4">
    <source>
        <dbReference type="Google" id="ProtNLM"/>
    </source>
</evidence>
<feature type="signal peptide" evidence="1">
    <location>
        <begin position="1"/>
        <end position="19"/>
    </location>
</feature>
<dbReference type="CDD" id="cd02961">
    <property type="entry name" value="PDI_a_family"/>
    <property type="match status" value="1"/>
</dbReference>
<accession>A0ABQ8FC13</accession>
<evidence type="ECO:0000256" key="1">
    <source>
        <dbReference type="SAM" id="SignalP"/>
    </source>
</evidence>
<evidence type="ECO:0000313" key="2">
    <source>
        <dbReference type="EMBL" id="KAH6594310.1"/>
    </source>
</evidence>
<dbReference type="SUPFAM" id="SSF52833">
    <property type="entry name" value="Thioredoxin-like"/>
    <property type="match status" value="1"/>
</dbReference>
<keyword evidence="1" id="KW-0732">Signal</keyword>
<sequence length="216" mass="23717">MVSVSAVLWILALVRWVACNEQVGAGADTPENTATTDEAAAIALNADTLVSAPGDSPKPVPLPEVLTDHNYTMLYNGSWIIQLYQSRRCLFSSELQSLWPNIIHTGLQQDEGYRFANIDVWDNVVAATVLEVKALPTIKLIQNGKVFTYLGNSTQPSVMAFIANGTKTARWHNNLPRTYHIMSYFQLKAFVGIQSLQATIVDAICDYGGRGTPLCQ</sequence>
<dbReference type="Gene3D" id="3.40.30.10">
    <property type="entry name" value="Glutaredoxin"/>
    <property type="match status" value="1"/>
</dbReference>
<gene>
    <name evidence="2" type="ORF">BASA50_006781</name>
</gene>
<proteinExistence type="predicted"/>
<dbReference type="EMBL" id="JAFCIX010000336">
    <property type="protein sequence ID" value="KAH6594310.1"/>
    <property type="molecule type" value="Genomic_DNA"/>
</dbReference>
<dbReference type="InterPro" id="IPR036249">
    <property type="entry name" value="Thioredoxin-like_sf"/>
</dbReference>
<organism evidence="2 3">
    <name type="scientific">Batrachochytrium salamandrivorans</name>
    <dbReference type="NCBI Taxonomy" id="1357716"/>
    <lineage>
        <taxon>Eukaryota</taxon>
        <taxon>Fungi</taxon>
        <taxon>Fungi incertae sedis</taxon>
        <taxon>Chytridiomycota</taxon>
        <taxon>Chytridiomycota incertae sedis</taxon>
        <taxon>Chytridiomycetes</taxon>
        <taxon>Rhizophydiales</taxon>
        <taxon>Rhizophydiales incertae sedis</taxon>
        <taxon>Batrachochytrium</taxon>
    </lineage>
</organism>
<protein>
    <recommendedName>
        <fullName evidence="4">Thioredoxin domain-containing protein</fullName>
    </recommendedName>
</protein>
<comment type="caution">
    <text evidence="2">The sequence shown here is derived from an EMBL/GenBank/DDBJ whole genome shotgun (WGS) entry which is preliminary data.</text>
</comment>
<feature type="chain" id="PRO_5047325216" description="Thioredoxin domain-containing protein" evidence="1">
    <location>
        <begin position="20"/>
        <end position="216"/>
    </location>
</feature>
<dbReference type="Proteomes" id="UP001648503">
    <property type="component" value="Unassembled WGS sequence"/>
</dbReference>
<keyword evidence="3" id="KW-1185">Reference proteome</keyword>